<evidence type="ECO:0000256" key="2">
    <source>
        <dbReference type="SAM" id="SignalP"/>
    </source>
</evidence>
<comment type="caution">
    <text evidence="4">The sequence shown here is derived from an EMBL/GenBank/DDBJ whole genome shotgun (WGS) entry which is preliminary data.</text>
</comment>
<evidence type="ECO:0000313" key="4">
    <source>
        <dbReference type="EMBL" id="EHI60182.1"/>
    </source>
</evidence>
<dbReference type="RefSeq" id="WP_006779835.1">
    <property type="nucleotide sequence ID" value="NZ_CP040506.1"/>
</dbReference>
<dbReference type="PATRIC" id="fig|742737.3.peg.1881"/>
<dbReference type="AlphaFoldDB" id="G5IEC7"/>
<dbReference type="Pfam" id="PF00395">
    <property type="entry name" value="SLH"/>
    <property type="match status" value="1"/>
</dbReference>
<feature type="domain" description="SLH" evidence="3">
    <location>
        <begin position="76"/>
        <end position="139"/>
    </location>
</feature>
<keyword evidence="5" id="KW-1185">Reference proteome</keyword>
<keyword evidence="2" id="KW-0732">Signal</keyword>
<proteinExistence type="predicted"/>
<name>G5IEC7_9FIRM</name>
<dbReference type="EMBL" id="ADLN01000033">
    <property type="protein sequence ID" value="EHI60182.1"/>
    <property type="molecule type" value="Genomic_DNA"/>
</dbReference>
<feature type="chain" id="PRO_5003478561" description="SLH domain-containing protein" evidence="2">
    <location>
        <begin position="27"/>
        <end position="362"/>
    </location>
</feature>
<gene>
    <name evidence="4" type="ORF">HMPREF9473_01854</name>
</gene>
<dbReference type="Proteomes" id="UP000005384">
    <property type="component" value="Unassembled WGS sequence"/>
</dbReference>
<evidence type="ECO:0000256" key="1">
    <source>
        <dbReference type="ARBA" id="ARBA00022737"/>
    </source>
</evidence>
<sequence>MNRHQIAASLTAAAVAVAVMPVTAEASTSFELRKKVIGLSGIASIVNTEATVTRAEFASMLVNATPYKSAVSQTSATAVFADVPKTSEYAAKIRIAVDQGWMNGYLGGNFRPDDPITLQDAIRGVLALLGYTNDSFSGDQAGGRLNKYYYLELNEEITKEPSEILTKTDCINLFYNLLRTDTTNGSPYCKSLGYDVTSDGEVNPLTIADNALKGPKVVTRSHSVWDYVPFTAGEANIFLNGSPSSNSELKSVQQSYGYVVIYYNAQSKTIWAYSEDGDSAANRSVVRGEITSIYYSSADVLTPSAVELDSSGIQYALNTSDLQFAFSIYGTLKVGDTVALICQVTQDSNGTETYTVLDYIED</sequence>
<dbReference type="OrthoDB" id="1699243at2"/>
<reference evidence="4 5" key="1">
    <citation type="submission" date="2011-08" db="EMBL/GenBank/DDBJ databases">
        <title>The Genome Sequence of Clostridium hathewayi WAL-18680.</title>
        <authorList>
            <consortium name="The Broad Institute Genome Sequencing Platform"/>
            <person name="Earl A."/>
            <person name="Ward D."/>
            <person name="Feldgarden M."/>
            <person name="Gevers D."/>
            <person name="Finegold S.M."/>
            <person name="Summanen P.H."/>
            <person name="Molitoris D.R."/>
            <person name="Song M."/>
            <person name="Daigneault M."/>
            <person name="Allen-Vercoe E."/>
            <person name="Young S.K."/>
            <person name="Zeng Q."/>
            <person name="Gargeya S."/>
            <person name="Fitzgerald M."/>
            <person name="Haas B."/>
            <person name="Abouelleil A."/>
            <person name="Alvarado L."/>
            <person name="Arachchi H.M."/>
            <person name="Berlin A."/>
            <person name="Brown A."/>
            <person name="Chapman S.B."/>
            <person name="Chen Z."/>
            <person name="Dunbar C."/>
            <person name="Freedman E."/>
            <person name="Gearin G."/>
            <person name="Gellesch M."/>
            <person name="Goldberg J."/>
            <person name="Griggs A."/>
            <person name="Gujja S."/>
            <person name="Heiman D."/>
            <person name="Howarth C."/>
            <person name="Larson L."/>
            <person name="Lui A."/>
            <person name="MacDonald P.J.P."/>
            <person name="Montmayeur A."/>
            <person name="Murphy C."/>
            <person name="Neiman D."/>
            <person name="Pearson M."/>
            <person name="Priest M."/>
            <person name="Roberts A."/>
            <person name="Saif S."/>
            <person name="Shea T."/>
            <person name="Shenoy N."/>
            <person name="Sisk P."/>
            <person name="Stolte C."/>
            <person name="Sykes S."/>
            <person name="Wortman J."/>
            <person name="Nusbaum C."/>
            <person name="Birren B."/>
        </authorList>
    </citation>
    <scope>NUCLEOTIDE SEQUENCE [LARGE SCALE GENOMIC DNA]</scope>
    <source>
        <strain evidence="4 5">WAL-18680</strain>
    </source>
</reference>
<evidence type="ECO:0000259" key="3">
    <source>
        <dbReference type="PROSITE" id="PS51272"/>
    </source>
</evidence>
<dbReference type="HOGENOM" id="CLU_063231_0_0_9"/>
<dbReference type="InterPro" id="IPR001119">
    <property type="entry name" value="SLH_dom"/>
</dbReference>
<accession>G5IEC7</accession>
<keyword evidence="1" id="KW-0677">Repeat</keyword>
<organism evidence="4 5">
    <name type="scientific">Hungatella hathewayi WAL-18680</name>
    <dbReference type="NCBI Taxonomy" id="742737"/>
    <lineage>
        <taxon>Bacteria</taxon>
        <taxon>Bacillati</taxon>
        <taxon>Bacillota</taxon>
        <taxon>Clostridia</taxon>
        <taxon>Lachnospirales</taxon>
        <taxon>Lachnospiraceae</taxon>
        <taxon>Hungatella</taxon>
    </lineage>
</organism>
<dbReference type="PROSITE" id="PS51272">
    <property type="entry name" value="SLH"/>
    <property type="match status" value="1"/>
</dbReference>
<protein>
    <recommendedName>
        <fullName evidence="3">SLH domain-containing protein</fullName>
    </recommendedName>
</protein>
<evidence type="ECO:0000313" key="5">
    <source>
        <dbReference type="Proteomes" id="UP000005384"/>
    </source>
</evidence>
<feature type="signal peptide" evidence="2">
    <location>
        <begin position="1"/>
        <end position="26"/>
    </location>
</feature>